<dbReference type="PANTHER" id="PTHR43099:SF5">
    <property type="entry name" value="HLYC_CORC FAMILY TRANSPORTER"/>
    <property type="match status" value="1"/>
</dbReference>
<protein>
    <submittedName>
        <fullName evidence="13">Hemolysin family protein</fullName>
    </submittedName>
</protein>
<evidence type="ECO:0000313" key="14">
    <source>
        <dbReference type="Proteomes" id="UP001186452"/>
    </source>
</evidence>
<dbReference type="EMBL" id="JAWJZI010000004">
    <property type="protein sequence ID" value="MDV5169817.1"/>
    <property type="molecule type" value="Genomic_DNA"/>
</dbReference>
<evidence type="ECO:0000256" key="5">
    <source>
        <dbReference type="ARBA" id="ARBA00022989"/>
    </source>
</evidence>
<organism evidence="13 14">
    <name type="scientific">Photobacterium rosenbergii</name>
    <dbReference type="NCBI Taxonomy" id="294936"/>
    <lineage>
        <taxon>Bacteria</taxon>
        <taxon>Pseudomonadati</taxon>
        <taxon>Pseudomonadota</taxon>
        <taxon>Gammaproteobacteria</taxon>
        <taxon>Vibrionales</taxon>
        <taxon>Vibrionaceae</taxon>
        <taxon>Photobacterium</taxon>
    </lineage>
</organism>
<keyword evidence="14" id="KW-1185">Reference proteome</keyword>
<dbReference type="PANTHER" id="PTHR43099">
    <property type="entry name" value="UPF0053 PROTEIN YRKA"/>
    <property type="match status" value="1"/>
</dbReference>
<keyword evidence="7 9" id="KW-0472">Membrane</keyword>
<evidence type="ECO:0000256" key="2">
    <source>
        <dbReference type="ARBA" id="ARBA00022475"/>
    </source>
</evidence>
<evidence type="ECO:0000259" key="11">
    <source>
        <dbReference type="PROSITE" id="PS51371"/>
    </source>
</evidence>
<evidence type="ECO:0000259" key="12">
    <source>
        <dbReference type="PROSITE" id="PS51846"/>
    </source>
</evidence>
<sequence length="468" mass="51007">MKENLMDVLILSGLILLNGVFAMSEIALVTARKSRLQKLAGTGDKGAASAIKLGEEPTRFLSTVQIGITAIGILNGVFGEAALAGPLADYLQQLGLAAKTSSVAATTIVVVGITYLSIVVGELVPKRLAQLNPEGIARLMARPLTVLASLSRPFVFLLATSTELTLRLLGKHSADNQGDTLTEEDIKAVLAEGSQSGVIEKQEHAMVKNVFHFDDRKVTSLMTPRSEIVVLDLDKPNESNLNYLVASSHQHFPVIQGSMDNPKGVITTKQLLQYHIARPRSPMEHYLLPPVFIPENWTGNQLLEHFRHSGDVMVFVVDEYGDVQGIVTPKDILEALAGEFKTRAPEDIWSVENEDGSWSMDGLIPILVMKDLLELDALPDETQHGYHTLSGMLMWSLSGLPSVGDSVDWDGWHFEVTQVDGNRADKITVTRTAPIKTDTEMDDHANDGEESLPDTEGGSTQEQVKKES</sequence>
<dbReference type="InterPro" id="IPR044751">
    <property type="entry name" value="Ion_transp-like_CBS"/>
</dbReference>
<dbReference type="InterPro" id="IPR005170">
    <property type="entry name" value="Transptr-assoc_dom"/>
</dbReference>
<dbReference type="SUPFAM" id="SSF56176">
    <property type="entry name" value="FAD-binding/transporter-associated domain-like"/>
    <property type="match status" value="1"/>
</dbReference>
<dbReference type="InterPro" id="IPR000644">
    <property type="entry name" value="CBS_dom"/>
</dbReference>
<evidence type="ECO:0000256" key="1">
    <source>
        <dbReference type="ARBA" id="ARBA00004651"/>
    </source>
</evidence>
<gene>
    <name evidence="13" type="ORF">R2X38_12515</name>
</gene>
<feature type="domain" description="CNNM transmembrane" evidence="12">
    <location>
        <begin position="1"/>
        <end position="203"/>
    </location>
</feature>
<keyword evidence="3 9" id="KW-0812">Transmembrane</keyword>
<comment type="subcellular location">
    <subcellularLocation>
        <location evidence="1">Cell membrane</location>
        <topology evidence="1">Multi-pass membrane protein</topology>
    </subcellularLocation>
</comment>
<dbReference type="Pfam" id="PF00571">
    <property type="entry name" value="CBS"/>
    <property type="match status" value="1"/>
</dbReference>
<comment type="caution">
    <text evidence="13">The sequence shown here is derived from an EMBL/GenBank/DDBJ whole genome shotgun (WGS) entry which is preliminary data.</text>
</comment>
<keyword evidence="2" id="KW-1003">Cell membrane</keyword>
<name>A0ABU3ZIC0_9GAMM</name>
<dbReference type="Gene3D" id="3.30.465.10">
    <property type="match status" value="1"/>
</dbReference>
<evidence type="ECO:0000256" key="10">
    <source>
        <dbReference type="SAM" id="MobiDB-lite"/>
    </source>
</evidence>
<dbReference type="PROSITE" id="PS51371">
    <property type="entry name" value="CBS"/>
    <property type="match status" value="2"/>
</dbReference>
<evidence type="ECO:0000256" key="3">
    <source>
        <dbReference type="ARBA" id="ARBA00022692"/>
    </source>
</evidence>
<feature type="domain" description="CBS" evidence="11">
    <location>
        <begin position="283"/>
        <end position="342"/>
    </location>
</feature>
<dbReference type="RefSeq" id="WP_317522576.1">
    <property type="nucleotide sequence ID" value="NZ_JAWJZI010000004.1"/>
</dbReference>
<feature type="domain" description="CBS" evidence="11">
    <location>
        <begin position="222"/>
        <end position="282"/>
    </location>
</feature>
<evidence type="ECO:0000313" key="13">
    <source>
        <dbReference type="EMBL" id="MDV5169817.1"/>
    </source>
</evidence>
<dbReference type="Pfam" id="PF03471">
    <property type="entry name" value="CorC_HlyC"/>
    <property type="match status" value="1"/>
</dbReference>
<reference evidence="13 14" key="1">
    <citation type="submission" date="2023-10" db="EMBL/GenBank/DDBJ databases">
        <title>Marine bacteria isolated from horseshoe crab.</title>
        <authorList>
            <person name="Cheng T.H."/>
        </authorList>
    </citation>
    <scope>NUCLEOTIDE SEQUENCE [LARGE SCALE GENOMIC DNA]</scope>
    <source>
        <strain evidence="13 14">HSC6</strain>
    </source>
</reference>
<evidence type="ECO:0000256" key="8">
    <source>
        <dbReference type="PROSITE-ProRule" id="PRU00703"/>
    </source>
</evidence>
<evidence type="ECO:0000256" key="7">
    <source>
        <dbReference type="ARBA" id="ARBA00023136"/>
    </source>
</evidence>
<keyword evidence="5 9" id="KW-1133">Transmembrane helix</keyword>
<dbReference type="InterPro" id="IPR036318">
    <property type="entry name" value="FAD-bd_PCMH-like_sf"/>
</dbReference>
<dbReference type="InterPro" id="IPR016169">
    <property type="entry name" value="FAD-bd_PCMH_sub2"/>
</dbReference>
<dbReference type="Gene3D" id="3.10.580.10">
    <property type="entry name" value="CBS-domain"/>
    <property type="match status" value="1"/>
</dbReference>
<dbReference type="SMART" id="SM01091">
    <property type="entry name" value="CorC_HlyC"/>
    <property type="match status" value="1"/>
</dbReference>
<accession>A0ABU3ZIC0</accession>
<evidence type="ECO:0000256" key="9">
    <source>
        <dbReference type="PROSITE-ProRule" id="PRU01193"/>
    </source>
</evidence>
<dbReference type="InterPro" id="IPR051676">
    <property type="entry name" value="UPF0053_domain"/>
</dbReference>
<feature type="region of interest" description="Disordered" evidence="10">
    <location>
        <begin position="431"/>
        <end position="468"/>
    </location>
</feature>
<dbReference type="InterPro" id="IPR046342">
    <property type="entry name" value="CBS_dom_sf"/>
</dbReference>
<keyword evidence="6 8" id="KW-0129">CBS domain</keyword>
<evidence type="ECO:0000256" key="6">
    <source>
        <dbReference type="ARBA" id="ARBA00023122"/>
    </source>
</evidence>
<dbReference type="Pfam" id="PF01595">
    <property type="entry name" value="CNNM"/>
    <property type="match status" value="1"/>
</dbReference>
<dbReference type="Proteomes" id="UP001186452">
    <property type="component" value="Unassembled WGS sequence"/>
</dbReference>
<dbReference type="PROSITE" id="PS51846">
    <property type="entry name" value="CNNM"/>
    <property type="match status" value="1"/>
</dbReference>
<dbReference type="SUPFAM" id="SSF54631">
    <property type="entry name" value="CBS-domain pair"/>
    <property type="match status" value="1"/>
</dbReference>
<proteinExistence type="predicted"/>
<dbReference type="InterPro" id="IPR002550">
    <property type="entry name" value="CNNM"/>
</dbReference>
<evidence type="ECO:0000256" key="4">
    <source>
        <dbReference type="ARBA" id="ARBA00022737"/>
    </source>
</evidence>
<dbReference type="CDD" id="cd04590">
    <property type="entry name" value="CBS_pair_CorC_HlyC_assoc"/>
    <property type="match status" value="1"/>
</dbReference>
<keyword evidence="4" id="KW-0677">Repeat</keyword>
<feature type="compositionally biased region" description="Basic and acidic residues" evidence="10">
    <location>
        <begin position="437"/>
        <end position="447"/>
    </location>
</feature>